<gene>
    <name evidence="2" type="ORF">ACFSQJ_10720</name>
</gene>
<evidence type="ECO:0000313" key="2">
    <source>
        <dbReference type="EMBL" id="MFD2587406.1"/>
    </source>
</evidence>
<comment type="caution">
    <text evidence="2">The sequence shown here is derived from an EMBL/GenBank/DDBJ whole genome shotgun (WGS) entry which is preliminary data.</text>
</comment>
<dbReference type="EMBL" id="JBHULB010000013">
    <property type="protein sequence ID" value="MFD2587406.1"/>
    <property type="molecule type" value="Genomic_DNA"/>
</dbReference>
<reference evidence="3" key="1">
    <citation type="journal article" date="2019" name="Int. J. Syst. Evol. Microbiol.">
        <title>The Global Catalogue of Microorganisms (GCM) 10K type strain sequencing project: providing services to taxonomists for standard genome sequencing and annotation.</title>
        <authorList>
            <consortium name="The Broad Institute Genomics Platform"/>
            <consortium name="The Broad Institute Genome Sequencing Center for Infectious Disease"/>
            <person name="Wu L."/>
            <person name="Ma J."/>
        </authorList>
    </citation>
    <scope>NUCLEOTIDE SEQUENCE [LARGE SCALE GENOMIC DNA]</scope>
    <source>
        <strain evidence="3">KCTC 52368</strain>
    </source>
</reference>
<accession>A0ABW5MX86</accession>
<dbReference type="PROSITE" id="PS51257">
    <property type="entry name" value="PROKAR_LIPOPROTEIN"/>
    <property type="match status" value="1"/>
</dbReference>
<dbReference type="SUPFAM" id="SSF49265">
    <property type="entry name" value="Fibronectin type III"/>
    <property type="match status" value="1"/>
</dbReference>
<dbReference type="InterPro" id="IPR013783">
    <property type="entry name" value="Ig-like_fold"/>
</dbReference>
<dbReference type="RefSeq" id="WP_377766943.1">
    <property type="nucleotide sequence ID" value="NZ_JBHULB010000013.1"/>
</dbReference>
<dbReference type="InterPro" id="IPR036116">
    <property type="entry name" value="FN3_sf"/>
</dbReference>
<feature type="domain" description="Fibronectin type-III" evidence="1">
    <location>
        <begin position="138"/>
        <end position="217"/>
    </location>
</feature>
<name>A0ABW5MX86_9FLAO</name>
<evidence type="ECO:0000313" key="3">
    <source>
        <dbReference type="Proteomes" id="UP001597526"/>
    </source>
</evidence>
<sequence length="227" mass="24705">MRIRYFSFILILLLVACKKDRAPRSPEAALLVFPLENSECNTGISINETLSQVTFEWQPSANTQTYTLSVVNLNTNTPQTITTASTSASLSIQKGAPYSWTVTSSNNDSDITAASENWLFYNAGPQISYPPFPAQIVSPVSGSTVQANQGNQVVLQWIGADVEDDISGFEVYFSEENPPTSLLESTDATEMEVTTTVSSGTTYYWRVVTTDSAGSTSDSGVYDFKVL</sequence>
<dbReference type="Gene3D" id="2.60.40.10">
    <property type="entry name" value="Immunoglobulins"/>
    <property type="match status" value="1"/>
</dbReference>
<keyword evidence="3" id="KW-1185">Reference proteome</keyword>
<dbReference type="InterPro" id="IPR003961">
    <property type="entry name" value="FN3_dom"/>
</dbReference>
<dbReference type="Pfam" id="PF00041">
    <property type="entry name" value="fn3"/>
    <property type="match status" value="1"/>
</dbReference>
<proteinExistence type="predicted"/>
<evidence type="ECO:0000259" key="1">
    <source>
        <dbReference type="Pfam" id="PF00041"/>
    </source>
</evidence>
<dbReference type="Proteomes" id="UP001597526">
    <property type="component" value="Unassembled WGS sequence"/>
</dbReference>
<organism evidence="2 3">
    <name type="scientific">Croceitalea marina</name>
    <dbReference type="NCBI Taxonomy" id="1775166"/>
    <lineage>
        <taxon>Bacteria</taxon>
        <taxon>Pseudomonadati</taxon>
        <taxon>Bacteroidota</taxon>
        <taxon>Flavobacteriia</taxon>
        <taxon>Flavobacteriales</taxon>
        <taxon>Flavobacteriaceae</taxon>
        <taxon>Croceitalea</taxon>
    </lineage>
</organism>
<protein>
    <submittedName>
        <fullName evidence="2">Fibronectin type III domain-containing protein</fullName>
    </submittedName>
</protein>